<proteinExistence type="predicted"/>
<organism evidence="2 3">
    <name type="scientific">Iphiclides podalirius</name>
    <name type="common">scarce swallowtail</name>
    <dbReference type="NCBI Taxonomy" id="110791"/>
    <lineage>
        <taxon>Eukaryota</taxon>
        <taxon>Metazoa</taxon>
        <taxon>Ecdysozoa</taxon>
        <taxon>Arthropoda</taxon>
        <taxon>Hexapoda</taxon>
        <taxon>Insecta</taxon>
        <taxon>Pterygota</taxon>
        <taxon>Neoptera</taxon>
        <taxon>Endopterygota</taxon>
        <taxon>Lepidoptera</taxon>
        <taxon>Glossata</taxon>
        <taxon>Ditrysia</taxon>
        <taxon>Papilionoidea</taxon>
        <taxon>Papilionidae</taxon>
        <taxon>Papilioninae</taxon>
        <taxon>Iphiclides</taxon>
    </lineage>
</organism>
<gene>
    <name evidence="2" type="ORF">IPOD504_LOCUS12435</name>
</gene>
<dbReference type="Proteomes" id="UP000837857">
    <property type="component" value="Chromosome 3"/>
</dbReference>
<accession>A0ABN8IS56</accession>
<feature type="non-terminal residue" evidence="2">
    <location>
        <position position="94"/>
    </location>
</feature>
<feature type="compositionally biased region" description="Basic residues" evidence="1">
    <location>
        <begin position="15"/>
        <end position="27"/>
    </location>
</feature>
<feature type="region of interest" description="Disordered" evidence="1">
    <location>
        <begin position="15"/>
        <end position="61"/>
    </location>
</feature>
<name>A0ABN8IS56_9NEOP</name>
<sequence length="94" mass="9865">MTSSLLATFVKPLNTRHKPKKTPHFRRSAGSFGLPCRGNVGLRGGEGRGPLSRSEGSSKDVSPALCIGDFMTLSLTGSVAEMGPVVAKARDPLL</sequence>
<evidence type="ECO:0000313" key="2">
    <source>
        <dbReference type="EMBL" id="CAH2063243.1"/>
    </source>
</evidence>
<evidence type="ECO:0000256" key="1">
    <source>
        <dbReference type="SAM" id="MobiDB-lite"/>
    </source>
</evidence>
<protein>
    <submittedName>
        <fullName evidence="2">Uncharacterized protein</fullName>
    </submittedName>
</protein>
<evidence type="ECO:0000313" key="3">
    <source>
        <dbReference type="Proteomes" id="UP000837857"/>
    </source>
</evidence>
<reference evidence="2" key="1">
    <citation type="submission" date="2022-03" db="EMBL/GenBank/DDBJ databases">
        <authorList>
            <person name="Martin H S."/>
        </authorList>
    </citation>
    <scope>NUCLEOTIDE SEQUENCE</scope>
</reference>
<dbReference type="EMBL" id="OW152815">
    <property type="protein sequence ID" value="CAH2063243.1"/>
    <property type="molecule type" value="Genomic_DNA"/>
</dbReference>
<keyword evidence="3" id="KW-1185">Reference proteome</keyword>